<dbReference type="InterPro" id="IPR008972">
    <property type="entry name" value="Cupredoxin"/>
</dbReference>
<evidence type="ECO:0000259" key="2">
    <source>
        <dbReference type="PROSITE" id="PS51485"/>
    </source>
</evidence>
<feature type="domain" description="Phytocyanin" evidence="2">
    <location>
        <begin position="28"/>
        <end position="151"/>
    </location>
</feature>
<dbReference type="InterPro" id="IPR039391">
    <property type="entry name" value="Phytocyanin-like"/>
</dbReference>
<feature type="signal peptide" evidence="1">
    <location>
        <begin position="1"/>
        <end position="26"/>
    </location>
</feature>
<accession>A0A9K3ENW7</accession>
<sequence length="152" mass="17240">MASLRLTFMVVTTIVIACMHFPTTLAVTSYVVGGAKGWSMPPKPNHYEAWTEGKKFIKGDRFYWVFKEGKHNVGEKFIKGDHFYWEFKEGKYNVGEVSSKEAYDTCNTTAVIPPLVEIDGLILIPNKAKIYYFICTIHCSKGMKVAIDIKES</sequence>
<dbReference type="GO" id="GO:0009055">
    <property type="term" value="F:electron transfer activity"/>
    <property type="evidence" value="ECO:0007669"/>
    <property type="project" value="InterPro"/>
</dbReference>
<dbReference type="SUPFAM" id="SSF49503">
    <property type="entry name" value="Cupredoxins"/>
    <property type="match status" value="2"/>
</dbReference>
<dbReference type="InterPro" id="IPR003245">
    <property type="entry name" value="Phytocyanin_dom"/>
</dbReference>
<dbReference type="PROSITE" id="PS51257">
    <property type="entry name" value="PROKAR_LIPOPROTEIN"/>
    <property type="match status" value="1"/>
</dbReference>
<proteinExistence type="predicted"/>
<name>A0A9K3ENW7_HELAN</name>
<dbReference type="PROSITE" id="PS51485">
    <property type="entry name" value="PHYTOCYANIN"/>
    <property type="match status" value="1"/>
</dbReference>
<protein>
    <submittedName>
        <fullName evidence="3">Phytocyanin domain, cupredoxin</fullName>
    </submittedName>
</protein>
<feature type="chain" id="PRO_5039950866" evidence="1">
    <location>
        <begin position="27"/>
        <end position="152"/>
    </location>
</feature>
<comment type="caution">
    <text evidence="3">The sequence shown here is derived from an EMBL/GenBank/DDBJ whole genome shotgun (WGS) entry which is preliminary data.</text>
</comment>
<dbReference type="Pfam" id="PF02298">
    <property type="entry name" value="Cu_bind_like"/>
    <property type="match status" value="1"/>
</dbReference>
<dbReference type="AlphaFoldDB" id="A0A9K3ENW7"/>
<evidence type="ECO:0000256" key="1">
    <source>
        <dbReference type="SAM" id="SignalP"/>
    </source>
</evidence>
<evidence type="ECO:0000313" key="4">
    <source>
        <dbReference type="Proteomes" id="UP000215914"/>
    </source>
</evidence>
<dbReference type="EMBL" id="MNCJ02000327">
    <property type="protein sequence ID" value="KAF5776339.1"/>
    <property type="molecule type" value="Genomic_DNA"/>
</dbReference>
<evidence type="ECO:0000313" key="3">
    <source>
        <dbReference type="EMBL" id="KAF5776339.1"/>
    </source>
</evidence>
<dbReference type="PANTHER" id="PTHR33021">
    <property type="entry name" value="BLUE COPPER PROTEIN"/>
    <property type="match status" value="1"/>
</dbReference>
<reference evidence="3" key="1">
    <citation type="journal article" date="2017" name="Nature">
        <title>The sunflower genome provides insights into oil metabolism, flowering and Asterid evolution.</title>
        <authorList>
            <person name="Badouin H."/>
            <person name="Gouzy J."/>
            <person name="Grassa C.J."/>
            <person name="Murat F."/>
            <person name="Staton S.E."/>
            <person name="Cottret L."/>
            <person name="Lelandais-Briere C."/>
            <person name="Owens G.L."/>
            <person name="Carrere S."/>
            <person name="Mayjonade B."/>
            <person name="Legrand L."/>
            <person name="Gill N."/>
            <person name="Kane N.C."/>
            <person name="Bowers J.E."/>
            <person name="Hubner S."/>
            <person name="Bellec A."/>
            <person name="Berard A."/>
            <person name="Berges H."/>
            <person name="Blanchet N."/>
            <person name="Boniface M.C."/>
            <person name="Brunel D."/>
            <person name="Catrice O."/>
            <person name="Chaidir N."/>
            <person name="Claudel C."/>
            <person name="Donnadieu C."/>
            <person name="Faraut T."/>
            <person name="Fievet G."/>
            <person name="Helmstetter N."/>
            <person name="King M."/>
            <person name="Knapp S.J."/>
            <person name="Lai Z."/>
            <person name="Le Paslier M.C."/>
            <person name="Lippi Y."/>
            <person name="Lorenzon L."/>
            <person name="Mandel J.R."/>
            <person name="Marage G."/>
            <person name="Marchand G."/>
            <person name="Marquand E."/>
            <person name="Bret-Mestries E."/>
            <person name="Morien E."/>
            <person name="Nambeesan S."/>
            <person name="Nguyen T."/>
            <person name="Pegot-Espagnet P."/>
            <person name="Pouilly N."/>
            <person name="Raftis F."/>
            <person name="Sallet E."/>
            <person name="Schiex T."/>
            <person name="Thomas J."/>
            <person name="Vandecasteele C."/>
            <person name="Vares D."/>
            <person name="Vear F."/>
            <person name="Vautrin S."/>
            <person name="Crespi M."/>
            <person name="Mangin B."/>
            <person name="Burke J.M."/>
            <person name="Salse J."/>
            <person name="Munos S."/>
            <person name="Vincourt P."/>
            <person name="Rieseberg L.H."/>
            <person name="Langlade N.B."/>
        </authorList>
    </citation>
    <scope>NUCLEOTIDE SEQUENCE</scope>
    <source>
        <tissue evidence="3">Leaves</tissue>
    </source>
</reference>
<keyword evidence="4" id="KW-1185">Reference proteome</keyword>
<keyword evidence="1" id="KW-0732">Signal</keyword>
<gene>
    <name evidence="3" type="ORF">HanXRQr2_Chr12g0523161</name>
</gene>
<dbReference type="Gene3D" id="2.60.40.420">
    <property type="entry name" value="Cupredoxins - blue copper proteins"/>
    <property type="match status" value="2"/>
</dbReference>
<reference evidence="3" key="2">
    <citation type="submission" date="2020-06" db="EMBL/GenBank/DDBJ databases">
        <title>Helianthus annuus Genome sequencing and assembly Release 2.</title>
        <authorList>
            <person name="Gouzy J."/>
            <person name="Langlade N."/>
            <person name="Munos S."/>
        </authorList>
    </citation>
    <scope>NUCLEOTIDE SEQUENCE</scope>
    <source>
        <tissue evidence="3">Leaves</tissue>
    </source>
</reference>
<dbReference type="Proteomes" id="UP000215914">
    <property type="component" value="Unassembled WGS sequence"/>
</dbReference>
<dbReference type="Gramene" id="mRNA:HanXRQr2_Chr12g0523161">
    <property type="protein sequence ID" value="mRNA:HanXRQr2_Chr12g0523161"/>
    <property type="gene ID" value="HanXRQr2_Chr12g0523161"/>
</dbReference>
<organism evidence="3 4">
    <name type="scientific">Helianthus annuus</name>
    <name type="common">Common sunflower</name>
    <dbReference type="NCBI Taxonomy" id="4232"/>
    <lineage>
        <taxon>Eukaryota</taxon>
        <taxon>Viridiplantae</taxon>
        <taxon>Streptophyta</taxon>
        <taxon>Embryophyta</taxon>
        <taxon>Tracheophyta</taxon>
        <taxon>Spermatophyta</taxon>
        <taxon>Magnoliopsida</taxon>
        <taxon>eudicotyledons</taxon>
        <taxon>Gunneridae</taxon>
        <taxon>Pentapetalae</taxon>
        <taxon>asterids</taxon>
        <taxon>campanulids</taxon>
        <taxon>Asterales</taxon>
        <taxon>Asteraceae</taxon>
        <taxon>Asteroideae</taxon>
        <taxon>Heliantheae alliance</taxon>
        <taxon>Heliantheae</taxon>
        <taxon>Helianthus</taxon>
    </lineage>
</organism>
<dbReference type="PANTHER" id="PTHR33021:SF522">
    <property type="entry name" value="PHYTOCYANIN DOMAIN-CONTAINING PROTEIN"/>
    <property type="match status" value="1"/>
</dbReference>